<dbReference type="PANTHER" id="PTHR34990:SF2">
    <property type="entry name" value="BLL8164 PROTEIN"/>
    <property type="match status" value="1"/>
</dbReference>
<dbReference type="GO" id="GO:0008758">
    <property type="term" value="F:UDP-2,3-diacylglucosamine hydrolase activity"/>
    <property type="evidence" value="ECO:0007669"/>
    <property type="project" value="TreeGrafter"/>
</dbReference>
<keyword evidence="1" id="KW-1003">Cell membrane</keyword>
<evidence type="ECO:0000256" key="2">
    <source>
        <dbReference type="ARBA" id="ARBA00022519"/>
    </source>
</evidence>
<dbReference type="Pfam" id="PF00149">
    <property type="entry name" value="Metallophos"/>
    <property type="match status" value="1"/>
</dbReference>
<name>A0A9D9HEW6_9BACT</name>
<dbReference type="AlphaFoldDB" id="A0A9D9HEW6"/>
<evidence type="ECO:0000256" key="4">
    <source>
        <dbReference type="ARBA" id="ARBA00023136"/>
    </source>
</evidence>
<dbReference type="GO" id="GO:0046872">
    <property type="term" value="F:metal ion binding"/>
    <property type="evidence" value="ECO:0007669"/>
    <property type="project" value="UniProtKB-KW"/>
</dbReference>
<evidence type="ECO:0000256" key="5">
    <source>
        <dbReference type="ARBA" id="ARBA00023211"/>
    </source>
</evidence>
<keyword evidence="4" id="KW-0472">Membrane</keyword>
<dbReference type="InterPro" id="IPR029052">
    <property type="entry name" value="Metallo-depent_PP-like"/>
</dbReference>
<dbReference type="InterPro" id="IPR004843">
    <property type="entry name" value="Calcineurin-like_PHP"/>
</dbReference>
<evidence type="ECO:0000313" key="7">
    <source>
        <dbReference type="EMBL" id="MBO8448304.1"/>
    </source>
</evidence>
<dbReference type="InterPro" id="IPR043461">
    <property type="entry name" value="LpxH-like"/>
</dbReference>
<protein>
    <submittedName>
        <fullName evidence="7">UDP-2,3-diacylglucosamine diphosphatase</fullName>
    </submittedName>
</protein>
<dbReference type="GO" id="GO:0016020">
    <property type="term" value="C:membrane"/>
    <property type="evidence" value="ECO:0007669"/>
    <property type="project" value="GOC"/>
</dbReference>
<sequence>MGDRKHYRTVIISDVHIGSAHSKVKEAADFLSTVDCDRLILNGDIIDGWQLQKKSSSRQWRPEYTHFVKVIMKMMEVHGTEVIYLRGNHDDFLDNLVPLSLGNVNVMQDYILESGGHRFFVTHGDVFDSVTSKMEWLAKLGDVSYTVLLRFNSIYNKIRTRQGKPYFSLSQAIKHRVKQAVSFISGFERMLADLARSKRCDGVICGHIHYPEDRMIDGIRYLNSGDWVESLSALLEDEDGTWRIMKYREEYLGNGF</sequence>
<dbReference type="Gene3D" id="3.60.21.10">
    <property type="match status" value="1"/>
</dbReference>
<dbReference type="GO" id="GO:0009245">
    <property type="term" value="P:lipid A biosynthetic process"/>
    <property type="evidence" value="ECO:0007669"/>
    <property type="project" value="TreeGrafter"/>
</dbReference>
<reference evidence="7" key="2">
    <citation type="journal article" date="2021" name="PeerJ">
        <title>Extensive microbial diversity within the chicken gut microbiome revealed by metagenomics and culture.</title>
        <authorList>
            <person name="Gilroy R."/>
            <person name="Ravi A."/>
            <person name="Getino M."/>
            <person name="Pursley I."/>
            <person name="Horton D.L."/>
            <person name="Alikhan N.F."/>
            <person name="Baker D."/>
            <person name="Gharbi K."/>
            <person name="Hall N."/>
            <person name="Watson M."/>
            <person name="Adriaenssens E.M."/>
            <person name="Foster-Nyarko E."/>
            <person name="Jarju S."/>
            <person name="Secka A."/>
            <person name="Antonio M."/>
            <person name="Oren A."/>
            <person name="Chaudhuri R.R."/>
            <person name="La Ragione R."/>
            <person name="Hildebrand F."/>
            <person name="Pallen M.J."/>
        </authorList>
    </citation>
    <scope>NUCLEOTIDE SEQUENCE</scope>
    <source>
        <strain evidence="7">20514</strain>
    </source>
</reference>
<keyword evidence="5" id="KW-0464">Manganese</keyword>
<evidence type="ECO:0000256" key="3">
    <source>
        <dbReference type="ARBA" id="ARBA00022723"/>
    </source>
</evidence>
<dbReference type="PANTHER" id="PTHR34990">
    <property type="entry name" value="UDP-2,3-DIACYLGLUCOSAMINE HYDROLASE-RELATED"/>
    <property type="match status" value="1"/>
</dbReference>
<evidence type="ECO:0000259" key="6">
    <source>
        <dbReference type="Pfam" id="PF00149"/>
    </source>
</evidence>
<feature type="domain" description="Calcineurin-like phosphoesterase" evidence="6">
    <location>
        <begin position="8"/>
        <end position="211"/>
    </location>
</feature>
<keyword evidence="3" id="KW-0479">Metal-binding</keyword>
<reference evidence="7" key="1">
    <citation type="submission" date="2020-10" db="EMBL/GenBank/DDBJ databases">
        <authorList>
            <person name="Gilroy R."/>
        </authorList>
    </citation>
    <scope>NUCLEOTIDE SEQUENCE</scope>
    <source>
        <strain evidence="7">20514</strain>
    </source>
</reference>
<keyword evidence="2" id="KW-0997">Cell inner membrane</keyword>
<gene>
    <name evidence="7" type="ORF">IAC29_03405</name>
</gene>
<dbReference type="SUPFAM" id="SSF56300">
    <property type="entry name" value="Metallo-dependent phosphatases"/>
    <property type="match status" value="1"/>
</dbReference>
<dbReference type="Proteomes" id="UP000810252">
    <property type="component" value="Unassembled WGS sequence"/>
</dbReference>
<comment type="caution">
    <text evidence="7">The sequence shown here is derived from an EMBL/GenBank/DDBJ whole genome shotgun (WGS) entry which is preliminary data.</text>
</comment>
<accession>A0A9D9HEW6</accession>
<dbReference type="EMBL" id="JADIMQ010000050">
    <property type="protein sequence ID" value="MBO8448304.1"/>
    <property type="molecule type" value="Genomic_DNA"/>
</dbReference>
<organism evidence="7 8">
    <name type="scientific">Candidatus Cryptobacteroides merdigallinarum</name>
    <dbReference type="NCBI Taxonomy" id="2840770"/>
    <lineage>
        <taxon>Bacteria</taxon>
        <taxon>Pseudomonadati</taxon>
        <taxon>Bacteroidota</taxon>
        <taxon>Bacteroidia</taxon>
        <taxon>Bacteroidales</taxon>
        <taxon>Candidatus Cryptobacteroides</taxon>
    </lineage>
</organism>
<evidence type="ECO:0000256" key="1">
    <source>
        <dbReference type="ARBA" id="ARBA00022475"/>
    </source>
</evidence>
<evidence type="ECO:0000313" key="8">
    <source>
        <dbReference type="Proteomes" id="UP000810252"/>
    </source>
</evidence>
<dbReference type="CDD" id="cd07398">
    <property type="entry name" value="MPP_YbbF-LpxH"/>
    <property type="match status" value="1"/>
</dbReference>
<proteinExistence type="predicted"/>